<organism evidence="1 2">
    <name type="scientific">Carnegiea gigantea</name>
    <dbReference type="NCBI Taxonomy" id="171969"/>
    <lineage>
        <taxon>Eukaryota</taxon>
        <taxon>Viridiplantae</taxon>
        <taxon>Streptophyta</taxon>
        <taxon>Embryophyta</taxon>
        <taxon>Tracheophyta</taxon>
        <taxon>Spermatophyta</taxon>
        <taxon>Magnoliopsida</taxon>
        <taxon>eudicotyledons</taxon>
        <taxon>Gunneridae</taxon>
        <taxon>Pentapetalae</taxon>
        <taxon>Caryophyllales</taxon>
        <taxon>Cactineae</taxon>
        <taxon>Cactaceae</taxon>
        <taxon>Cactoideae</taxon>
        <taxon>Echinocereeae</taxon>
        <taxon>Carnegiea</taxon>
    </lineage>
</organism>
<keyword evidence="2" id="KW-1185">Reference proteome</keyword>
<sequence>MNHPPGPLDLLPGMPPPLLIMRSYCAFGSITSFAHALQSFPLSFHHSPFRSCPFRSWVQNDGLSMSMGWIQFQIVVPLQLQEIYQSVLPLFRVMPLCTSLPVGVPCMPRVHAEPLYLASCLRICAEMHESVLVQAMLKTGKIPKGSQAFRISKMPQAVRWQSLCLDL</sequence>
<name>A0A9Q1KBP8_9CARY</name>
<dbReference type="EMBL" id="JAKOGI010000191">
    <property type="protein sequence ID" value="KAJ8440408.1"/>
    <property type="molecule type" value="Genomic_DNA"/>
</dbReference>
<proteinExistence type="predicted"/>
<accession>A0A9Q1KBP8</accession>
<dbReference type="Proteomes" id="UP001153076">
    <property type="component" value="Unassembled WGS sequence"/>
</dbReference>
<reference evidence="1" key="1">
    <citation type="submission" date="2022-04" db="EMBL/GenBank/DDBJ databases">
        <title>Carnegiea gigantea Genome sequencing and assembly v2.</title>
        <authorList>
            <person name="Copetti D."/>
            <person name="Sanderson M.J."/>
            <person name="Burquez A."/>
            <person name="Wojciechowski M.F."/>
        </authorList>
    </citation>
    <scope>NUCLEOTIDE SEQUENCE</scope>
    <source>
        <strain evidence="1">SGP5-SGP5p</strain>
        <tissue evidence="1">Aerial part</tissue>
    </source>
</reference>
<gene>
    <name evidence="1" type="ORF">Cgig2_017641</name>
</gene>
<dbReference type="AlphaFoldDB" id="A0A9Q1KBP8"/>
<evidence type="ECO:0000313" key="1">
    <source>
        <dbReference type="EMBL" id="KAJ8440408.1"/>
    </source>
</evidence>
<evidence type="ECO:0000313" key="2">
    <source>
        <dbReference type="Proteomes" id="UP001153076"/>
    </source>
</evidence>
<comment type="caution">
    <text evidence="1">The sequence shown here is derived from an EMBL/GenBank/DDBJ whole genome shotgun (WGS) entry which is preliminary data.</text>
</comment>
<protein>
    <submittedName>
        <fullName evidence="1">Uncharacterized protein</fullName>
    </submittedName>
</protein>